<dbReference type="PROSITE" id="PS51257">
    <property type="entry name" value="PROKAR_LIPOPROTEIN"/>
    <property type="match status" value="1"/>
</dbReference>
<organism evidence="4 5">
    <name type="scientific">Aliiroseovarius halocynthiae</name>
    <dbReference type="NCBI Taxonomy" id="985055"/>
    <lineage>
        <taxon>Bacteria</taxon>
        <taxon>Pseudomonadati</taxon>
        <taxon>Pseudomonadota</taxon>
        <taxon>Alphaproteobacteria</taxon>
        <taxon>Rhodobacterales</taxon>
        <taxon>Paracoccaceae</taxon>
        <taxon>Aliiroseovarius</taxon>
    </lineage>
</organism>
<proteinExistence type="predicted"/>
<dbReference type="OrthoDB" id="7198507at2"/>
<dbReference type="Gene3D" id="3.30.1950.10">
    <property type="entry name" value="wza like domain"/>
    <property type="match status" value="1"/>
</dbReference>
<feature type="domain" description="Polysaccharide export protein N-terminal" evidence="3">
    <location>
        <begin position="79"/>
        <end position="158"/>
    </location>
</feature>
<comment type="caution">
    <text evidence="4">The sequence shown here is derived from an EMBL/GenBank/DDBJ whole genome shotgun (WGS) entry which is preliminary data.</text>
</comment>
<name>A0A545SNA6_9RHOB</name>
<evidence type="ECO:0000313" key="4">
    <source>
        <dbReference type="EMBL" id="TQV66437.1"/>
    </source>
</evidence>
<dbReference type="InterPro" id="IPR003715">
    <property type="entry name" value="Poly_export_N"/>
</dbReference>
<keyword evidence="1 2" id="KW-0732">Signal</keyword>
<dbReference type="EMBL" id="VICH01000010">
    <property type="protein sequence ID" value="TQV66437.1"/>
    <property type="molecule type" value="Genomic_DNA"/>
</dbReference>
<dbReference type="InterPro" id="IPR049712">
    <property type="entry name" value="Poly_export"/>
</dbReference>
<dbReference type="GO" id="GO:0015159">
    <property type="term" value="F:polysaccharide transmembrane transporter activity"/>
    <property type="evidence" value="ECO:0007669"/>
    <property type="project" value="InterPro"/>
</dbReference>
<protein>
    <submittedName>
        <fullName evidence="4">Polysaccharide export protein</fullName>
    </submittedName>
</protein>
<dbReference type="AlphaFoldDB" id="A0A545SNA6"/>
<accession>A0A545SNA6</accession>
<reference evidence="4 5" key="1">
    <citation type="submission" date="2019-06" db="EMBL/GenBank/DDBJ databases">
        <title>A novel species of marine bacteria.</title>
        <authorList>
            <person name="Wang Y."/>
        </authorList>
    </citation>
    <scope>NUCLEOTIDE SEQUENCE [LARGE SCALE GENOMIC DNA]</scope>
    <source>
        <strain evidence="4 5">MA1-10</strain>
    </source>
</reference>
<dbReference type="PANTHER" id="PTHR33619:SF3">
    <property type="entry name" value="POLYSACCHARIDE EXPORT PROTEIN GFCE-RELATED"/>
    <property type="match status" value="1"/>
</dbReference>
<evidence type="ECO:0000259" key="3">
    <source>
        <dbReference type="Pfam" id="PF02563"/>
    </source>
</evidence>
<dbReference type="Gene3D" id="3.10.560.10">
    <property type="entry name" value="Outer membrane lipoprotein wza domain like"/>
    <property type="match status" value="2"/>
</dbReference>
<dbReference type="Proteomes" id="UP000315816">
    <property type="component" value="Unassembled WGS sequence"/>
</dbReference>
<gene>
    <name evidence="4" type="ORF">FIL88_13840</name>
</gene>
<evidence type="ECO:0000313" key="5">
    <source>
        <dbReference type="Proteomes" id="UP000315816"/>
    </source>
</evidence>
<feature type="signal peptide" evidence="2">
    <location>
        <begin position="1"/>
        <end position="22"/>
    </location>
</feature>
<dbReference type="Pfam" id="PF02563">
    <property type="entry name" value="Poly_export"/>
    <property type="match status" value="1"/>
</dbReference>
<sequence>MRFVLVAVWALLLVGCGAPRGAAIQSEIIGGGSPETRSDLAIYNVTKANLPAISRWPAPNSDGNYSWPSRGSAPVEKPIREFDRVDVIVWDSEESSLLSTPDQNTVQMRDMQVSAGGTIFLPFVGSVHIAGMPHSAARARIQRKYSEVIPSAQVQLNIKQGTRGTVSVVSGVTRPGPITLDDPSFSVLNAIAASGGPDKNLKNPSVKLIRGNRTYLRPLDQVMSSASYDTFLRPGDKLAVEDDRRYFRSLGAASKEAIIPFTKSEISALDAMSLIGGLSDARANPKGILILREYPQSAVRQDDKGPDNARSVFVIDLTTADGLFSAGKLQIHSKDTVLVTESSVAAGRTLLLLLRQLTGAAFDVSRL</sequence>
<feature type="chain" id="PRO_5021827850" evidence="2">
    <location>
        <begin position="23"/>
        <end position="367"/>
    </location>
</feature>
<evidence type="ECO:0000256" key="2">
    <source>
        <dbReference type="SAM" id="SignalP"/>
    </source>
</evidence>
<dbReference type="PANTHER" id="PTHR33619">
    <property type="entry name" value="POLYSACCHARIDE EXPORT PROTEIN GFCE-RELATED"/>
    <property type="match status" value="1"/>
</dbReference>
<keyword evidence="5" id="KW-1185">Reference proteome</keyword>
<evidence type="ECO:0000256" key="1">
    <source>
        <dbReference type="ARBA" id="ARBA00022729"/>
    </source>
</evidence>